<dbReference type="GO" id="GO:0045454">
    <property type="term" value="P:cell redox homeostasis"/>
    <property type="evidence" value="ECO:0007669"/>
    <property type="project" value="InterPro"/>
</dbReference>
<evidence type="ECO:0000259" key="9">
    <source>
        <dbReference type="PROSITE" id="PS50929"/>
    </source>
</evidence>
<feature type="domain" description="ABC transmembrane type-1" evidence="9">
    <location>
        <begin position="18"/>
        <end position="299"/>
    </location>
</feature>
<keyword evidence="6 7" id="KW-0472">Membrane</keyword>
<keyword evidence="4 10" id="KW-0067">ATP-binding</keyword>
<dbReference type="GO" id="GO:0005524">
    <property type="term" value="F:ATP binding"/>
    <property type="evidence" value="ECO:0007669"/>
    <property type="project" value="UniProtKB-KW"/>
</dbReference>
<dbReference type="Gene3D" id="3.40.50.300">
    <property type="entry name" value="P-loop containing nucleotide triphosphate hydrolases"/>
    <property type="match status" value="1"/>
</dbReference>
<comment type="subcellular location">
    <subcellularLocation>
        <location evidence="1">Cell membrane</location>
        <topology evidence="1">Multi-pass membrane protein</topology>
    </subcellularLocation>
</comment>
<dbReference type="Gene3D" id="1.20.1560.10">
    <property type="entry name" value="ABC transporter type 1, transmembrane domain"/>
    <property type="match status" value="1"/>
</dbReference>
<feature type="transmembrane region" description="Helical" evidence="7">
    <location>
        <begin position="20"/>
        <end position="43"/>
    </location>
</feature>
<dbReference type="GO" id="GO:0005886">
    <property type="term" value="C:plasma membrane"/>
    <property type="evidence" value="ECO:0007669"/>
    <property type="project" value="UniProtKB-SubCell"/>
</dbReference>
<dbReference type="InterPro" id="IPR039421">
    <property type="entry name" value="Type_1_exporter"/>
</dbReference>
<dbReference type="PROSITE" id="PS00211">
    <property type="entry name" value="ABC_TRANSPORTER_1"/>
    <property type="match status" value="1"/>
</dbReference>
<protein>
    <submittedName>
        <fullName evidence="10">ATP-binding cassette subfamily C protein CydCD</fullName>
    </submittedName>
</protein>
<evidence type="ECO:0000256" key="1">
    <source>
        <dbReference type="ARBA" id="ARBA00004651"/>
    </source>
</evidence>
<reference evidence="10 11" key="1">
    <citation type="submission" date="2020-07" db="EMBL/GenBank/DDBJ databases">
        <title>Sequencing the genomes of 1000 actinobacteria strains.</title>
        <authorList>
            <person name="Klenk H.-P."/>
        </authorList>
    </citation>
    <scope>NUCLEOTIDE SEQUENCE [LARGE SCALE GENOMIC DNA]</scope>
    <source>
        <strain evidence="10 11">DSM 102047</strain>
    </source>
</reference>
<dbReference type="PROSITE" id="PS50893">
    <property type="entry name" value="ABC_TRANSPORTER_2"/>
    <property type="match status" value="1"/>
</dbReference>
<evidence type="ECO:0000313" key="10">
    <source>
        <dbReference type="EMBL" id="NYE94040.1"/>
    </source>
</evidence>
<evidence type="ECO:0000256" key="4">
    <source>
        <dbReference type="ARBA" id="ARBA00022840"/>
    </source>
</evidence>
<keyword evidence="11" id="KW-1185">Reference proteome</keyword>
<sequence>MRLLWNVLQPWRPAFLRAMLFGTLATLSALALTALSGWLIVRASQQPPVLYLLVAMVGVRFFGLSRALSRYLERLGVHDAVFAAATRVRDGLWSALSQKLPARRELQRGDAVLSQLVGEVDALRDLLPRVVLPPISSLLTAVGVMVTTGLLLPQALLLQGAVLFIALVCAPLLAVAADRRAASAEQGARSGMLSRLSVLLSAAAELRSNRVSKGPLDSVRELDRKATAAATRSAWAQGSGTALLTACAGLSAIGFLMIGGPLAASGQLPAEVLLALVLLQLGLIDAFAPLNQAAIGLPAVRAALSTLARELESSPVPTLPKAEPGFAVQAENVSLGWEGRAVVEGLDLSLARGQWLTVTGPSGAGKSTLLATLMGSVPSLGGHLAVTGKIAWCPQESHLFDSTLRGNLALARSAAEAPDDSELLQVLKQVGLGPLLAELPQGLDTKIGLAGNELSGGQRQRVAVARALLSKAELVLLDEPTAHLDEAGALALMTDLRSSLQGCTVLLVTHRPEDRDATDQLLELGLQSVSVHDTVKV</sequence>
<feature type="transmembrane region" description="Helical" evidence="7">
    <location>
        <begin position="130"/>
        <end position="151"/>
    </location>
</feature>
<comment type="caution">
    <text evidence="10">The sequence shown here is derived from an EMBL/GenBank/DDBJ whole genome shotgun (WGS) entry which is preliminary data.</text>
</comment>
<dbReference type="GO" id="GO:0140359">
    <property type="term" value="F:ABC-type transporter activity"/>
    <property type="evidence" value="ECO:0007669"/>
    <property type="project" value="InterPro"/>
</dbReference>
<dbReference type="NCBIfam" id="TIGR02868">
    <property type="entry name" value="CydC"/>
    <property type="match status" value="1"/>
</dbReference>
<dbReference type="InterPro" id="IPR003593">
    <property type="entry name" value="AAA+_ATPase"/>
</dbReference>
<dbReference type="PROSITE" id="PS50929">
    <property type="entry name" value="ABC_TM1F"/>
    <property type="match status" value="1"/>
</dbReference>
<evidence type="ECO:0000313" key="11">
    <source>
        <dbReference type="Proteomes" id="UP000521748"/>
    </source>
</evidence>
<evidence type="ECO:0000256" key="2">
    <source>
        <dbReference type="ARBA" id="ARBA00022692"/>
    </source>
</evidence>
<feature type="transmembrane region" description="Helical" evidence="7">
    <location>
        <begin position="49"/>
        <end position="68"/>
    </location>
</feature>
<dbReference type="GO" id="GO:0016887">
    <property type="term" value="F:ATP hydrolysis activity"/>
    <property type="evidence" value="ECO:0007669"/>
    <property type="project" value="InterPro"/>
</dbReference>
<dbReference type="Pfam" id="PF00005">
    <property type="entry name" value="ABC_tran"/>
    <property type="match status" value="1"/>
</dbReference>
<dbReference type="InterPro" id="IPR003439">
    <property type="entry name" value="ABC_transporter-like_ATP-bd"/>
</dbReference>
<feature type="domain" description="ABC transporter" evidence="8">
    <location>
        <begin position="328"/>
        <end position="537"/>
    </location>
</feature>
<dbReference type="Proteomes" id="UP000521748">
    <property type="component" value="Unassembled WGS sequence"/>
</dbReference>
<evidence type="ECO:0000256" key="7">
    <source>
        <dbReference type="SAM" id="Phobius"/>
    </source>
</evidence>
<feature type="transmembrane region" description="Helical" evidence="7">
    <location>
        <begin position="157"/>
        <end position="177"/>
    </location>
</feature>
<accession>A0A7Y9S4N2</accession>
<dbReference type="PANTHER" id="PTHR24221:SF654">
    <property type="entry name" value="ATP-BINDING CASSETTE SUB-FAMILY B MEMBER 6"/>
    <property type="match status" value="1"/>
</dbReference>
<dbReference type="InterPro" id="IPR011527">
    <property type="entry name" value="ABC1_TM_dom"/>
</dbReference>
<dbReference type="InterPro" id="IPR027417">
    <property type="entry name" value="P-loop_NTPase"/>
</dbReference>
<proteinExistence type="predicted"/>
<dbReference type="PANTHER" id="PTHR24221">
    <property type="entry name" value="ATP-BINDING CASSETTE SUB-FAMILY B"/>
    <property type="match status" value="1"/>
</dbReference>
<dbReference type="AlphaFoldDB" id="A0A7Y9S4N2"/>
<organism evidence="10 11">
    <name type="scientific">Psychromicrobium silvestre</name>
    <dbReference type="NCBI Taxonomy" id="1645614"/>
    <lineage>
        <taxon>Bacteria</taxon>
        <taxon>Bacillati</taxon>
        <taxon>Actinomycetota</taxon>
        <taxon>Actinomycetes</taxon>
        <taxon>Micrococcales</taxon>
        <taxon>Micrococcaceae</taxon>
        <taxon>Psychromicrobium</taxon>
    </lineage>
</organism>
<keyword evidence="2 7" id="KW-0812">Transmembrane</keyword>
<gene>
    <name evidence="10" type="ORF">FHU41_000261</name>
</gene>
<dbReference type="GO" id="GO:0034775">
    <property type="term" value="P:glutathione transmembrane transport"/>
    <property type="evidence" value="ECO:0007669"/>
    <property type="project" value="InterPro"/>
</dbReference>
<feature type="transmembrane region" description="Helical" evidence="7">
    <location>
        <begin position="242"/>
        <end position="264"/>
    </location>
</feature>
<evidence type="ECO:0000259" key="8">
    <source>
        <dbReference type="PROSITE" id="PS50893"/>
    </source>
</evidence>
<keyword evidence="5 7" id="KW-1133">Transmembrane helix</keyword>
<dbReference type="EMBL" id="JACBYQ010000001">
    <property type="protein sequence ID" value="NYE94040.1"/>
    <property type="molecule type" value="Genomic_DNA"/>
</dbReference>
<dbReference type="SUPFAM" id="SSF90123">
    <property type="entry name" value="ABC transporter transmembrane region"/>
    <property type="match status" value="1"/>
</dbReference>
<dbReference type="SUPFAM" id="SSF52540">
    <property type="entry name" value="P-loop containing nucleoside triphosphate hydrolases"/>
    <property type="match status" value="1"/>
</dbReference>
<dbReference type="InterPro" id="IPR017871">
    <property type="entry name" value="ABC_transporter-like_CS"/>
</dbReference>
<name>A0A7Y9S4N2_9MICC</name>
<dbReference type="RefSeq" id="WP_246279400.1">
    <property type="nucleotide sequence ID" value="NZ_JACBYQ010000001.1"/>
</dbReference>
<dbReference type="InterPro" id="IPR036640">
    <property type="entry name" value="ABC1_TM_sf"/>
</dbReference>
<keyword evidence="3" id="KW-0547">Nucleotide-binding</keyword>
<dbReference type="InterPro" id="IPR014223">
    <property type="entry name" value="ABC_CydC/D"/>
</dbReference>
<evidence type="ECO:0000256" key="6">
    <source>
        <dbReference type="ARBA" id="ARBA00023136"/>
    </source>
</evidence>
<dbReference type="SMART" id="SM00382">
    <property type="entry name" value="AAA"/>
    <property type="match status" value="1"/>
</dbReference>
<evidence type="ECO:0000256" key="5">
    <source>
        <dbReference type="ARBA" id="ARBA00022989"/>
    </source>
</evidence>
<evidence type="ECO:0000256" key="3">
    <source>
        <dbReference type="ARBA" id="ARBA00022741"/>
    </source>
</evidence>